<dbReference type="AlphaFoldDB" id="A0A0S3R4F6"/>
<keyword evidence="1" id="KW-0472">Membrane</keyword>
<keyword evidence="1" id="KW-0812">Transmembrane</keyword>
<organism evidence="2 3">
    <name type="scientific">Vigna angularis var. angularis</name>
    <dbReference type="NCBI Taxonomy" id="157739"/>
    <lineage>
        <taxon>Eukaryota</taxon>
        <taxon>Viridiplantae</taxon>
        <taxon>Streptophyta</taxon>
        <taxon>Embryophyta</taxon>
        <taxon>Tracheophyta</taxon>
        <taxon>Spermatophyta</taxon>
        <taxon>Magnoliopsida</taxon>
        <taxon>eudicotyledons</taxon>
        <taxon>Gunneridae</taxon>
        <taxon>Pentapetalae</taxon>
        <taxon>rosids</taxon>
        <taxon>fabids</taxon>
        <taxon>Fabales</taxon>
        <taxon>Fabaceae</taxon>
        <taxon>Papilionoideae</taxon>
        <taxon>50 kb inversion clade</taxon>
        <taxon>NPAAA clade</taxon>
        <taxon>indigoferoid/millettioid clade</taxon>
        <taxon>Phaseoleae</taxon>
        <taxon>Vigna</taxon>
    </lineage>
</organism>
<protein>
    <submittedName>
        <fullName evidence="2">Uncharacterized protein</fullName>
    </submittedName>
</protein>
<name>A0A0S3R4F6_PHAAN</name>
<dbReference type="OrthoDB" id="10570665at2759"/>
<proteinExistence type="predicted"/>
<gene>
    <name evidence="2" type="primary">Vigan.01G334500</name>
    <name evidence="2" type="ORF">VIGAN_01334500</name>
</gene>
<evidence type="ECO:0000313" key="3">
    <source>
        <dbReference type="Proteomes" id="UP000291084"/>
    </source>
</evidence>
<feature type="non-terminal residue" evidence="2">
    <location>
        <position position="125"/>
    </location>
</feature>
<feature type="transmembrane region" description="Helical" evidence="1">
    <location>
        <begin position="79"/>
        <end position="107"/>
    </location>
</feature>
<dbReference type="EMBL" id="AP015034">
    <property type="protein sequence ID" value="BAT75477.1"/>
    <property type="molecule type" value="Genomic_DNA"/>
</dbReference>
<reference evidence="2 3" key="1">
    <citation type="journal article" date="2015" name="Sci. Rep.">
        <title>The power of single molecule real-time sequencing technology in the de novo assembly of a eukaryotic genome.</title>
        <authorList>
            <person name="Sakai H."/>
            <person name="Naito K."/>
            <person name="Ogiso-Tanaka E."/>
            <person name="Takahashi Y."/>
            <person name="Iseki K."/>
            <person name="Muto C."/>
            <person name="Satou K."/>
            <person name="Teruya K."/>
            <person name="Shiroma A."/>
            <person name="Shimoji M."/>
            <person name="Hirano T."/>
            <person name="Itoh T."/>
            <person name="Kaga A."/>
            <person name="Tomooka N."/>
        </authorList>
    </citation>
    <scope>NUCLEOTIDE SEQUENCE [LARGE SCALE GENOMIC DNA]</scope>
    <source>
        <strain evidence="3">cv. Shumari</strain>
    </source>
</reference>
<keyword evidence="1" id="KW-1133">Transmembrane helix</keyword>
<evidence type="ECO:0000313" key="2">
    <source>
        <dbReference type="EMBL" id="BAT75477.1"/>
    </source>
</evidence>
<sequence length="125" mass="14559">MTSQKGNWRLRISMDSSNIVEMNSLLGHAHVKRIKMTPFKWCLHILSHLEVNFKLLKVMVQHWAGHDVSFRDSQQLVSFIVFDVFMTTCLEIGGLGLFPFVKILFVFRGRWIFSNKIVICTDCKN</sequence>
<dbReference type="Proteomes" id="UP000291084">
    <property type="component" value="Chromosome 1"/>
</dbReference>
<evidence type="ECO:0000256" key="1">
    <source>
        <dbReference type="SAM" id="Phobius"/>
    </source>
</evidence>
<accession>A0A0S3R4F6</accession>
<keyword evidence="3" id="KW-1185">Reference proteome</keyword>